<feature type="transmembrane region" description="Helical" evidence="1">
    <location>
        <begin position="437"/>
        <end position="457"/>
    </location>
</feature>
<feature type="transmembrane region" description="Helical" evidence="1">
    <location>
        <begin position="93"/>
        <end position="113"/>
    </location>
</feature>
<proteinExistence type="predicted"/>
<evidence type="ECO:0000313" key="3">
    <source>
        <dbReference type="Proteomes" id="UP000184245"/>
    </source>
</evidence>
<feature type="transmembrane region" description="Helical" evidence="1">
    <location>
        <begin position="347"/>
        <end position="365"/>
    </location>
</feature>
<accession>A0A1M4YF61</accession>
<reference evidence="2 3" key="1">
    <citation type="submission" date="2016-11" db="EMBL/GenBank/DDBJ databases">
        <authorList>
            <person name="Jaros S."/>
            <person name="Januszkiewicz K."/>
            <person name="Wedrychowicz H."/>
        </authorList>
    </citation>
    <scope>NUCLEOTIDE SEQUENCE [LARGE SCALE GENOMIC DNA]</scope>
    <source>
        <strain evidence="2 3">DSM 17459</strain>
    </source>
</reference>
<dbReference type="EMBL" id="FQVI01000011">
    <property type="protein sequence ID" value="SHF04106.1"/>
    <property type="molecule type" value="Genomic_DNA"/>
</dbReference>
<dbReference type="AlphaFoldDB" id="A0A1M4YF61"/>
<feature type="transmembrane region" description="Helical" evidence="1">
    <location>
        <begin position="204"/>
        <end position="223"/>
    </location>
</feature>
<feature type="transmembrane region" description="Helical" evidence="1">
    <location>
        <begin position="464"/>
        <end position="483"/>
    </location>
</feature>
<organism evidence="2 3">
    <name type="scientific">Lactonifactor longoviformis DSM 17459</name>
    <dbReference type="NCBI Taxonomy" id="1122155"/>
    <lineage>
        <taxon>Bacteria</taxon>
        <taxon>Bacillati</taxon>
        <taxon>Bacillota</taxon>
        <taxon>Clostridia</taxon>
        <taxon>Eubacteriales</taxon>
        <taxon>Clostridiaceae</taxon>
        <taxon>Lactonifactor</taxon>
    </lineage>
</organism>
<feature type="transmembrane region" description="Helical" evidence="1">
    <location>
        <begin position="21"/>
        <end position="44"/>
    </location>
</feature>
<feature type="transmembrane region" description="Helical" evidence="1">
    <location>
        <begin position="322"/>
        <end position="341"/>
    </location>
</feature>
<feature type="transmembrane region" description="Helical" evidence="1">
    <location>
        <begin position="489"/>
        <end position="509"/>
    </location>
</feature>
<dbReference type="PANTHER" id="PTHR31610:SF0">
    <property type="entry name" value="SLC26A_SULP TRANSPORTER DOMAIN-CONTAINING PROTEIN"/>
    <property type="match status" value="1"/>
</dbReference>
<keyword evidence="1" id="KW-1133">Transmembrane helix</keyword>
<feature type="transmembrane region" description="Helical" evidence="1">
    <location>
        <begin position="377"/>
        <end position="396"/>
    </location>
</feature>
<keyword evidence="1" id="KW-0812">Transmembrane</keyword>
<keyword evidence="1" id="KW-0472">Membrane</keyword>
<sequence>MGKVNQTKLTVSFFKRGDLGGITYIVTNNIVNYLIVIATLSGVLQWPDEIVYGRVIPGMSIGLLLGGLYYCYMGYKLSKKEGRSDVTALPSGVSTPAMFVMLYGVITPLHYALGDPQLAWSAAVAACFIGGFVEFCGGIIGPWIKKKVPRAALLGTVAGIGFIWMATQGVFDVFRDPVVGLPIFIVAMFGVFGGYLFPKKIPPLVVAIVGGIIYALCLGRTHFDFSGIGFYFPNPVTTVQALVSGFAVVAPYLTIIIPIEIYNFIETMDNVEAANAAGDNYSVREAQFADGICTMFSALFGGVVPNTVWLGHAGLKKAEAGIGYSAVSGIVFGLAGIFGLFTFLNNLVPPAVCAITYIWCAIVMVSQAFKDTPVRHYAAVGIAMVPPVADYLFTQITGAVSLTGTYTETMANGLSGYAPEINQKLIDAGVMWNGVPAVKSGAIIIGILLGTMTVFIIEKKLNAVGFTCLVGALLSAFGFIHSAELGLHLTSPFALAYLVMAVICFILNLGKGKWFDAPDDFDYV</sequence>
<evidence type="ECO:0000313" key="2">
    <source>
        <dbReference type="EMBL" id="SHF04106.1"/>
    </source>
</evidence>
<dbReference type="STRING" id="1122155.SAMN02745158_02339"/>
<name>A0A1M4YF61_9CLOT</name>
<dbReference type="Proteomes" id="UP000184245">
    <property type="component" value="Unassembled WGS sequence"/>
</dbReference>
<feature type="transmembrane region" description="Helical" evidence="1">
    <location>
        <begin position="177"/>
        <end position="197"/>
    </location>
</feature>
<keyword evidence="3" id="KW-1185">Reference proteome</keyword>
<feature type="transmembrane region" description="Helical" evidence="1">
    <location>
        <begin position="50"/>
        <end position="72"/>
    </location>
</feature>
<dbReference type="OrthoDB" id="3320984at2"/>
<protein>
    <submittedName>
        <fullName evidence="2">Putative MFS transporter, AGZA family, xanthine/uracil permease</fullName>
    </submittedName>
</protein>
<gene>
    <name evidence="2" type="ORF">SAMN02745158_02339</name>
</gene>
<dbReference type="PANTHER" id="PTHR31610">
    <property type="entry name" value="SLR0360 PROTEIN"/>
    <property type="match status" value="1"/>
</dbReference>
<feature type="transmembrane region" description="Helical" evidence="1">
    <location>
        <begin position="119"/>
        <end position="144"/>
    </location>
</feature>
<dbReference type="RefSeq" id="WP_072851909.1">
    <property type="nucleotide sequence ID" value="NZ_FQVI01000011.1"/>
</dbReference>
<feature type="transmembrane region" description="Helical" evidence="1">
    <location>
        <begin position="243"/>
        <end position="265"/>
    </location>
</feature>
<evidence type="ECO:0000256" key="1">
    <source>
        <dbReference type="SAM" id="Phobius"/>
    </source>
</evidence>
<feature type="transmembrane region" description="Helical" evidence="1">
    <location>
        <begin position="151"/>
        <end position="171"/>
    </location>
</feature>